<gene>
    <name evidence="7" type="ORF">Dfulv_20575</name>
</gene>
<dbReference type="PANTHER" id="PTHR43409">
    <property type="entry name" value="ANAEROBIC MAGNESIUM-PROTOPORPHYRIN IX MONOMETHYL ESTER CYCLASE-RELATED"/>
    <property type="match status" value="1"/>
</dbReference>
<evidence type="ECO:0000256" key="1">
    <source>
        <dbReference type="ARBA" id="ARBA00001966"/>
    </source>
</evidence>
<evidence type="ECO:0000256" key="5">
    <source>
        <dbReference type="ARBA" id="ARBA00023014"/>
    </source>
</evidence>
<dbReference type="EMBL" id="CP073720">
    <property type="protein sequence ID" value="UWP86503.1"/>
    <property type="molecule type" value="Genomic_DNA"/>
</dbReference>
<evidence type="ECO:0000256" key="2">
    <source>
        <dbReference type="ARBA" id="ARBA00022691"/>
    </source>
</evidence>
<dbReference type="SFLD" id="SFLDS00029">
    <property type="entry name" value="Radical_SAM"/>
    <property type="match status" value="1"/>
</dbReference>
<dbReference type="Proteomes" id="UP001059617">
    <property type="component" value="Chromosome"/>
</dbReference>
<feature type="domain" description="B12-binding" evidence="6">
    <location>
        <begin position="62"/>
        <end position="219"/>
    </location>
</feature>
<keyword evidence="8" id="KW-1185">Reference proteome</keyword>
<dbReference type="InterPro" id="IPR006158">
    <property type="entry name" value="Cobalamin-bd"/>
</dbReference>
<protein>
    <submittedName>
        <fullName evidence="7">RiPP maturation radical SAM C-methyltransferase</fullName>
    </submittedName>
</protein>
<dbReference type="NCBIfam" id="TIGR03975">
    <property type="entry name" value="rSAM_ocin_1"/>
    <property type="match status" value="1"/>
</dbReference>
<accession>A0ABY5WCQ6</accession>
<dbReference type="InterPro" id="IPR051198">
    <property type="entry name" value="BchE-like"/>
</dbReference>
<keyword evidence="2" id="KW-0949">S-adenosyl-L-methionine</keyword>
<dbReference type="Gene3D" id="3.40.50.280">
    <property type="entry name" value="Cobalamin-binding domain"/>
    <property type="match status" value="1"/>
</dbReference>
<evidence type="ECO:0000259" key="6">
    <source>
        <dbReference type="PROSITE" id="PS51332"/>
    </source>
</evidence>
<dbReference type="PROSITE" id="PS51332">
    <property type="entry name" value="B12_BINDING"/>
    <property type="match status" value="1"/>
</dbReference>
<reference evidence="7" key="2">
    <citation type="submission" date="2022-09" db="EMBL/GenBank/DDBJ databases">
        <title>Biosynthetic gene clusters of Dactylosporangioum fulvum.</title>
        <authorList>
            <person name="Caradec T."/>
        </authorList>
    </citation>
    <scope>NUCLEOTIDE SEQUENCE</scope>
    <source>
        <strain evidence="7">NRRL B-16292</strain>
    </source>
</reference>
<dbReference type="SFLD" id="SFLDG01082">
    <property type="entry name" value="B12-binding_domain_containing"/>
    <property type="match status" value="1"/>
</dbReference>
<dbReference type="InterPro" id="IPR006638">
    <property type="entry name" value="Elp3/MiaA/NifB-like_rSAM"/>
</dbReference>
<reference evidence="7" key="1">
    <citation type="submission" date="2021-04" db="EMBL/GenBank/DDBJ databases">
        <authorList>
            <person name="Hartkoorn R.C."/>
            <person name="Beaudoing E."/>
            <person name="Hot D."/>
        </authorList>
    </citation>
    <scope>NUCLEOTIDE SEQUENCE</scope>
    <source>
        <strain evidence="7">NRRL B-16292</strain>
    </source>
</reference>
<evidence type="ECO:0000256" key="3">
    <source>
        <dbReference type="ARBA" id="ARBA00022723"/>
    </source>
</evidence>
<evidence type="ECO:0000313" key="8">
    <source>
        <dbReference type="Proteomes" id="UP001059617"/>
    </source>
</evidence>
<dbReference type="Gene3D" id="3.80.30.20">
    <property type="entry name" value="tm_1862 like domain"/>
    <property type="match status" value="1"/>
</dbReference>
<keyword evidence="4" id="KW-0408">Iron</keyword>
<dbReference type="InterPro" id="IPR007197">
    <property type="entry name" value="rSAM"/>
</dbReference>
<name>A0ABY5WCQ6_9ACTN</name>
<dbReference type="InterPro" id="IPR058240">
    <property type="entry name" value="rSAM_sf"/>
</dbReference>
<sequence length="625" mass="69585">MGGPAIERGLELEVALVNMPWARSDAPSIQCGVLQTAVTAHGYRASTLYCNLELSRMLGPAVYDVVAEAPAERVHLFGEWLFGVAAFEASDDGAYRAEYPEVEELCKSVGLSWPEVLRLRSSRLPAWLDEIASRPLWGRFDVVGFTSTFVQNVASIALASRLKRHWPDLTMVFGGANYDGEMGAEYLRVLPCIDYVVSGEGETTFIRLLDALARGERPVDVAGLLTRGPDGAVAAALPALPGATLEQAKIPDYDDYFATVDQLGRRAAIGSKKIRLLAEFSKGCWWGQKHHCTFCGLNALSMQYRSKGSDQAFDELVHLVERHGVNTVDAVDNILDMSYFRGFLTRLEQAEWDLDIFFEVKANLTRAQVGQLAAAGVRRLQPGLESLSTNVLRLMRKGSTRLLNVRLLKWARYYGVDVAWNILAGFPGEKDEDYYEQARLMPALTHLAPPGGLGRIWLERFSPNFTDERFQHVEPRGAYRHAYPIAGVDLSKIAYFFDYKSQDRAVDDALDAVRVQIDAWREAWSAPTKPQLDYQRAPNRILLRDRRPGRSVMARLDGWQAQAYELCGDTPRSASRIAAALADSGTPVSEDRVAAFLDFCVNEQICLEEAGLYLALALPQRRVKV</sequence>
<dbReference type="InterPro" id="IPR023404">
    <property type="entry name" value="rSAM_horseshoe"/>
</dbReference>
<proteinExistence type="predicted"/>
<dbReference type="PANTHER" id="PTHR43409:SF7">
    <property type="entry name" value="BLL1977 PROTEIN"/>
    <property type="match status" value="1"/>
</dbReference>
<dbReference type="SMART" id="SM00729">
    <property type="entry name" value="Elp3"/>
    <property type="match status" value="1"/>
</dbReference>
<comment type="cofactor">
    <cofactor evidence="1">
        <name>[4Fe-4S] cluster</name>
        <dbReference type="ChEBI" id="CHEBI:49883"/>
    </cofactor>
</comment>
<dbReference type="InterPro" id="IPR023984">
    <property type="entry name" value="rSAM_ocin_1"/>
</dbReference>
<evidence type="ECO:0000256" key="4">
    <source>
        <dbReference type="ARBA" id="ARBA00023004"/>
    </source>
</evidence>
<dbReference type="SFLD" id="SFLDF00324">
    <property type="entry name" value="bacteriocin_maturation"/>
    <property type="match status" value="1"/>
</dbReference>
<organism evidence="7 8">
    <name type="scientific">Dactylosporangium fulvum</name>
    <dbReference type="NCBI Taxonomy" id="53359"/>
    <lineage>
        <taxon>Bacteria</taxon>
        <taxon>Bacillati</taxon>
        <taxon>Actinomycetota</taxon>
        <taxon>Actinomycetes</taxon>
        <taxon>Micromonosporales</taxon>
        <taxon>Micromonosporaceae</taxon>
        <taxon>Dactylosporangium</taxon>
    </lineage>
</organism>
<dbReference type="Pfam" id="PF04055">
    <property type="entry name" value="Radical_SAM"/>
    <property type="match status" value="1"/>
</dbReference>
<dbReference type="SUPFAM" id="SSF102114">
    <property type="entry name" value="Radical SAM enzymes"/>
    <property type="match status" value="1"/>
</dbReference>
<keyword evidence="5" id="KW-0411">Iron-sulfur</keyword>
<dbReference type="RefSeq" id="WP_259865740.1">
    <property type="nucleotide sequence ID" value="NZ_CP073720.1"/>
</dbReference>
<evidence type="ECO:0000313" key="7">
    <source>
        <dbReference type="EMBL" id="UWP86503.1"/>
    </source>
</evidence>
<keyword evidence="3" id="KW-0479">Metal-binding</keyword>
<dbReference type="CDD" id="cd02068">
    <property type="entry name" value="radical_SAM_B12_BD"/>
    <property type="match status" value="1"/>
</dbReference>